<dbReference type="GO" id="GO:0004176">
    <property type="term" value="F:ATP-dependent peptidase activity"/>
    <property type="evidence" value="ECO:0007669"/>
    <property type="project" value="UniProtKB-UniRule"/>
</dbReference>
<keyword evidence="5 9" id="KW-0378">Hydrolase</keyword>
<dbReference type="PROSITE" id="PS51787">
    <property type="entry name" value="LON_N"/>
    <property type="match status" value="1"/>
</dbReference>
<organism evidence="18 19">
    <name type="scientific">Clostridium cylindrosporum DSM 605</name>
    <dbReference type="NCBI Taxonomy" id="1121307"/>
    <lineage>
        <taxon>Bacteria</taxon>
        <taxon>Bacillati</taxon>
        <taxon>Bacillota</taxon>
        <taxon>Clostridia</taxon>
        <taxon>Eubacteriales</taxon>
        <taxon>Clostridiaceae</taxon>
        <taxon>Clostridium</taxon>
    </lineage>
</organism>
<dbReference type="Gene3D" id="3.40.50.300">
    <property type="entry name" value="P-loop containing nucleotide triphosphate hydrolases"/>
    <property type="match status" value="1"/>
</dbReference>
<evidence type="ECO:0000256" key="8">
    <source>
        <dbReference type="ARBA" id="ARBA00023016"/>
    </source>
</evidence>
<evidence type="ECO:0000256" key="10">
    <source>
        <dbReference type="PIRNR" id="PIRNR001174"/>
    </source>
</evidence>
<evidence type="ECO:0000259" key="16">
    <source>
        <dbReference type="PROSITE" id="PS51786"/>
    </source>
</evidence>
<dbReference type="PROSITE" id="PS01046">
    <property type="entry name" value="LON_SER"/>
    <property type="match status" value="1"/>
</dbReference>
<dbReference type="GO" id="GO:0004252">
    <property type="term" value="F:serine-type endopeptidase activity"/>
    <property type="evidence" value="ECO:0007669"/>
    <property type="project" value="UniProtKB-UniRule"/>
</dbReference>
<name>A0A0J8G509_CLOCY</name>
<keyword evidence="3 9" id="KW-0645">Protease</keyword>
<evidence type="ECO:0000256" key="3">
    <source>
        <dbReference type="ARBA" id="ARBA00022670"/>
    </source>
</evidence>
<dbReference type="InterPro" id="IPR008268">
    <property type="entry name" value="Peptidase_S16_AS"/>
</dbReference>
<dbReference type="InterPro" id="IPR054594">
    <property type="entry name" value="Lon_lid"/>
</dbReference>
<evidence type="ECO:0000259" key="17">
    <source>
        <dbReference type="PROSITE" id="PS51787"/>
    </source>
</evidence>
<dbReference type="InterPro" id="IPR004815">
    <property type="entry name" value="Lon_bac/euk-typ"/>
</dbReference>
<dbReference type="STRING" id="1121307.CLCY_11c00900"/>
<feature type="domain" description="Lon proteolytic" evidence="16">
    <location>
        <begin position="634"/>
        <end position="815"/>
    </location>
</feature>
<dbReference type="GO" id="GO:0005524">
    <property type="term" value="F:ATP binding"/>
    <property type="evidence" value="ECO:0007669"/>
    <property type="project" value="UniProtKB-UniRule"/>
</dbReference>
<keyword evidence="6 9" id="KW-0720">Serine protease</keyword>
<keyword evidence="19" id="KW-1185">Reference proteome</keyword>
<evidence type="ECO:0000256" key="11">
    <source>
        <dbReference type="PIRSR" id="PIRSR001174-1"/>
    </source>
</evidence>
<dbReference type="Gene3D" id="3.30.230.10">
    <property type="match status" value="1"/>
</dbReference>
<dbReference type="EC" id="3.4.21.53" evidence="9 10"/>
<proteinExistence type="evidence at transcript level"/>
<feature type="domain" description="Lon N-terminal" evidence="17">
    <location>
        <begin position="52"/>
        <end position="246"/>
    </location>
</feature>
<dbReference type="InterPro" id="IPR027065">
    <property type="entry name" value="Lon_Prtase"/>
</dbReference>
<dbReference type="Gene3D" id="1.20.58.1480">
    <property type="match status" value="1"/>
</dbReference>
<dbReference type="OrthoDB" id="9803599at2"/>
<dbReference type="Gene3D" id="1.20.5.5270">
    <property type="match status" value="1"/>
</dbReference>
<evidence type="ECO:0000256" key="5">
    <source>
        <dbReference type="ARBA" id="ARBA00022801"/>
    </source>
</evidence>
<evidence type="ECO:0000256" key="7">
    <source>
        <dbReference type="ARBA" id="ARBA00022840"/>
    </source>
</evidence>
<feature type="active site" evidence="9 11">
    <location>
        <position position="721"/>
    </location>
</feature>
<keyword evidence="4 9" id="KW-0547">Nucleotide-binding</keyword>
<dbReference type="InterPro" id="IPR015947">
    <property type="entry name" value="PUA-like_sf"/>
</dbReference>
<comment type="subunit">
    <text evidence="9 10">Homohexamer. Organized in a ring with a central cavity.</text>
</comment>
<dbReference type="FunFam" id="3.40.50.300:FF:000382">
    <property type="entry name" value="Lon protease homolog 2, peroxisomal"/>
    <property type="match status" value="1"/>
</dbReference>
<dbReference type="GO" id="GO:0043565">
    <property type="term" value="F:sequence-specific DNA binding"/>
    <property type="evidence" value="ECO:0007669"/>
    <property type="project" value="UniProtKB-UniRule"/>
</dbReference>
<dbReference type="PIRSF" id="PIRSF001174">
    <property type="entry name" value="Lon_proteas"/>
    <property type="match status" value="1"/>
</dbReference>
<gene>
    <name evidence="9 18" type="primary">lon</name>
    <name evidence="18" type="ORF">CLCY_11c00900</name>
</gene>
<dbReference type="SMART" id="SM00382">
    <property type="entry name" value="AAA"/>
    <property type="match status" value="1"/>
</dbReference>
<evidence type="ECO:0000256" key="13">
    <source>
        <dbReference type="PROSITE-ProRule" id="PRU01122"/>
    </source>
</evidence>
<comment type="similarity">
    <text evidence="9 10 13 14">Belongs to the peptidase S16 family.</text>
</comment>
<evidence type="ECO:0000256" key="14">
    <source>
        <dbReference type="RuleBase" id="RU000591"/>
    </source>
</evidence>
<evidence type="ECO:0000256" key="12">
    <source>
        <dbReference type="PIRSR" id="PIRSR001174-2"/>
    </source>
</evidence>
<evidence type="ECO:0000256" key="2">
    <source>
        <dbReference type="ARBA" id="ARBA00022490"/>
    </source>
</evidence>
<evidence type="ECO:0000256" key="4">
    <source>
        <dbReference type="ARBA" id="ARBA00022741"/>
    </source>
</evidence>
<evidence type="ECO:0000313" key="19">
    <source>
        <dbReference type="Proteomes" id="UP000036756"/>
    </source>
</evidence>
<dbReference type="AlphaFoldDB" id="A0A0J8G509"/>
<dbReference type="GO" id="GO:0016887">
    <property type="term" value="F:ATP hydrolysis activity"/>
    <property type="evidence" value="ECO:0007669"/>
    <property type="project" value="UniProtKB-UniRule"/>
</dbReference>
<dbReference type="SUPFAM" id="SSF52540">
    <property type="entry name" value="P-loop containing nucleoside triphosphate hydrolases"/>
    <property type="match status" value="1"/>
</dbReference>
<dbReference type="RefSeq" id="WP_082141696.1">
    <property type="nucleotide sequence ID" value="NZ_LFVU01000005.1"/>
</dbReference>
<dbReference type="InterPro" id="IPR027543">
    <property type="entry name" value="Lon_bac"/>
</dbReference>
<dbReference type="Pfam" id="PF05362">
    <property type="entry name" value="Lon_C"/>
    <property type="match status" value="1"/>
</dbReference>
<keyword evidence="2 9" id="KW-0963">Cytoplasm</keyword>
<dbReference type="GO" id="GO:0005737">
    <property type="term" value="C:cytoplasm"/>
    <property type="evidence" value="ECO:0007669"/>
    <property type="project" value="UniProtKB-SubCell"/>
</dbReference>
<dbReference type="Pfam" id="PF22667">
    <property type="entry name" value="Lon_lid"/>
    <property type="match status" value="1"/>
</dbReference>
<dbReference type="InterPro" id="IPR014721">
    <property type="entry name" value="Ribsml_uS5_D2-typ_fold_subgr"/>
</dbReference>
<dbReference type="InterPro" id="IPR020568">
    <property type="entry name" value="Ribosomal_Su5_D2-typ_SF"/>
</dbReference>
<feature type="active site" evidence="9 11">
    <location>
        <position position="764"/>
    </location>
</feature>
<dbReference type="Pfam" id="PF02190">
    <property type="entry name" value="LON_substr_bdg"/>
    <property type="match status" value="1"/>
</dbReference>
<evidence type="ECO:0000256" key="6">
    <source>
        <dbReference type="ARBA" id="ARBA00022825"/>
    </source>
</evidence>
<dbReference type="SMART" id="SM00464">
    <property type="entry name" value="LON"/>
    <property type="match status" value="1"/>
</dbReference>
<reference evidence="18 19" key="1">
    <citation type="submission" date="2015-06" db="EMBL/GenBank/DDBJ databases">
        <title>Draft genome sequence of the purine-degrading Clostridium cylindrosporum HC-1 (DSM 605).</title>
        <authorList>
            <person name="Poehlein A."/>
            <person name="Schiel-Bengelsdorf B."/>
            <person name="Bengelsdorf F."/>
            <person name="Daniel R."/>
            <person name="Duerre P."/>
        </authorList>
    </citation>
    <scope>NUCLEOTIDE SEQUENCE [LARGE SCALE GENOMIC DNA]</scope>
    <source>
        <strain evidence="18 19">DSM 605</strain>
    </source>
</reference>
<evidence type="ECO:0000313" key="18">
    <source>
        <dbReference type="EMBL" id="KMT22756.1"/>
    </source>
</evidence>
<dbReference type="SUPFAM" id="SSF54211">
    <property type="entry name" value="Ribosomal protein S5 domain 2-like"/>
    <property type="match status" value="1"/>
</dbReference>
<comment type="caution">
    <text evidence="18">The sequence shown here is derived from an EMBL/GenBank/DDBJ whole genome shotgun (WGS) entry which is preliminary data.</text>
</comment>
<dbReference type="InterPro" id="IPR003593">
    <property type="entry name" value="AAA+_ATPase"/>
</dbReference>
<keyword evidence="8 9" id="KW-0346">Stress response</keyword>
<evidence type="ECO:0000256" key="1">
    <source>
        <dbReference type="ARBA" id="ARBA00004496"/>
    </source>
</evidence>
<accession>A0A0J8G509</accession>
<dbReference type="InterPro" id="IPR003111">
    <property type="entry name" value="Lon_prtase_N"/>
</dbReference>
<keyword evidence="7 9" id="KW-0067">ATP-binding</keyword>
<evidence type="ECO:0000256" key="15">
    <source>
        <dbReference type="SAM" id="Coils"/>
    </source>
</evidence>
<dbReference type="NCBIfam" id="TIGR00763">
    <property type="entry name" value="lon"/>
    <property type="match status" value="1"/>
</dbReference>
<dbReference type="Pfam" id="PF00004">
    <property type="entry name" value="AAA"/>
    <property type="match status" value="1"/>
</dbReference>
<dbReference type="PATRIC" id="fig|1121307.3.peg.207"/>
<dbReference type="PROSITE" id="PS51786">
    <property type="entry name" value="LON_PROTEOLYTIC"/>
    <property type="match status" value="1"/>
</dbReference>
<dbReference type="Proteomes" id="UP000036756">
    <property type="component" value="Unassembled WGS sequence"/>
</dbReference>
<comment type="subcellular location">
    <subcellularLocation>
        <location evidence="1 9 10">Cytoplasm</location>
    </subcellularLocation>
</comment>
<dbReference type="InterPro" id="IPR027417">
    <property type="entry name" value="P-loop_NTPase"/>
</dbReference>
<dbReference type="EMBL" id="LFVU01000005">
    <property type="protein sequence ID" value="KMT22756.1"/>
    <property type="molecule type" value="Genomic_DNA"/>
</dbReference>
<dbReference type="Gene3D" id="1.10.8.60">
    <property type="match status" value="1"/>
</dbReference>
<dbReference type="GO" id="GO:0006515">
    <property type="term" value="P:protein quality control for misfolded or incompletely synthesized proteins"/>
    <property type="evidence" value="ECO:0007669"/>
    <property type="project" value="UniProtKB-UniRule"/>
</dbReference>
<feature type="binding site" evidence="9 12">
    <location>
        <begin position="398"/>
        <end position="405"/>
    </location>
    <ligand>
        <name>ATP</name>
        <dbReference type="ChEBI" id="CHEBI:30616"/>
    </ligand>
</feature>
<dbReference type="InterPro" id="IPR046336">
    <property type="entry name" value="Lon_prtase_N_sf"/>
</dbReference>
<dbReference type="CDD" id="cd19500">
    <property type="entry name" value="RecA-like_Lon"/>
    <property type="match status" value="1"/>
</dbReference>
<dbReference type="InterPro" id="IPR003959">
    <property type="entry name" value="ATPase_AAA_core"/>
</dbReference>
<dbReference type="PANTHER" id="PTHR10046">
    <property type="entry name" value="ATP DEPENDENT LON PROTEASE FAMILY MEMBER"/>
    <property type="match status" value="1"/>
</dbReference>
<comment type="induction">
    <text evidence="9">By heat shock.</text>
</comment>
<protein>
    <recommendedName>
        <fullName evidence="9 10">Lon protease</fullName>
        <ecNumber evidence="9 10">3.4.21.53</ecNumber>
    </recommendedName>
    <alternativeName>
        <fullName evidence="9">ATP-dependent protease La</fullName>
    </alternativeName>
</protein>
<comment type="catalytic activity">
    <reaction evidence="9 10 13">
        <text>Hydrolysis of proteins in presence of ATP.</text>
        <dbReference type="EC" id="3.4.21.53"/>
    </reaction>
</comment>
<comment type="function">
    <text evidence="9">ATP-dependent serine protease that mediates the selective degradation of mutant and abnormal proteins as well as certain short-lived regulatory proteins. Required for cellular homeostasis and for survival from DNA damage and developmental changes induced by stress. Degrades polypeptides processively to yield small peptide fragments that are 5 to 10 amino acids long. Binds to DNA in a double-stranded, site-specific manner.</text>
</comment>
<dbReference type="SUPFAM" id="SSF88697">
    <property type="entry name" value="PUA domain-like"/>
    <property type="match status" value="1"/>
</dbReference>
<dbReference type="Gene3D" id="2.30.130.40">
    <property type="entry name" value="LON domain-like"/>
    <property type="match status" value="1"/>
</dbReference>
<dbReference type="InterPro" id="IPR008269">
    <property type="entry name" value="Lon_proteolytic"/>
</dbReference>
<dbReference type="GO" id="GO:0034605">
    <property type="term" value="P:cellular response to heat"/>
    <property type="evidence" value="ECO:0007669"/>
    <property type="project" value="UniProtKB-UniRule"/>
</dbReference>
<dbReference type="PRINTS" id="PR00830">
    <property type="entry name" value="ENDOLAPTASE"/>
</dbReference>
<evidence type="ECO:0000256" key="9">
    <source>
        <dbReference type="HAMAP-Rule" id="MF_01973"/>
    </source>
</evidence>
<keyword evidence="15" id="KW-0175">Coiled coil</keyword>
<sequence>MSERKDEKIQDIDIKDLENLLKEGNKEKISEFLEEKYSKKLDIYKDYKREVATLIPIRGMVVFPGNTVHFDVGREKSLAALESAMKNDKLIFLVSQFNPAIEEPTKDDLELSGTVSRVKQVLKLQNGVVRVLVEGIYKGELDQFLRIEPYYEALIAIPEEKYDDLDEVKAIARVLRKLFVRYVKDVKVPVDDVSSIRLISFEDIQKYTYLVASKLITLPHMQSSILNKKSLKERIELLIELLEDELKIIKLEKSIAKKTNEKMEKHQKEYYLKQQIRVIQEELGDKEDIITEIEKYRDKIKELKLPNHVADKLNSEIKKLEKVDSLSGEGANIRTYIDTVFKVPWKKSSKDNYNLEKVKDILEKSHYGLEDVKERILEYVAVRKLNNGLKGPIICLVGPPGVGKTSIASSIAASMNRKFVRMSLGGVKDEAEIRGHRRTYVGAIPGRVISSMLDVGVVNPVFLLDEIDKMGSDYKGDPASAMLEVLDPEQNKTFKDHYLELEYDLSKVFFITTANTLDTIPRPLRDRMEIIEVSGYTDIEKKAIAREYLVSKQAQEHGIKKDALKITDDALKLIVSDYTRESGVRNLQRQIAKVCRKTAVKFAEDENLKIIIEGKDVVDYLGPSIFKYKEGGLKDKVGVVMGLAWTQYGGDTLPVEVAIMKGTGKLELTGKLGDVMKESAKIAYSYVRANSDKYGIDEEFYKKYDIHIHAPEGAVPKDGPSAGVTMVTAIVSALSKNPVRGDIAMTGEVTLTGNVLAIGGVKEKSLSAYRAGIKTIILPEENRKDIDKVPEYIRQDINFVFAEKVDVVLNTALRGELNDN</sequence>
<feature type="coiled-coil region" evidence="15">
    <location>
        <begin position="232"/>
        <end position="269"/>
    </location>
</feature>
<dbReference type="HAMAP" id="MF_01973">
    <property type="entry name" value="lon_bact"/>
    <property type="match status" value="1"/>
</dbReference>